<dbReference type="InterPro" id="IPR026466">
    <property type="entry name" value="Fim_isopep_form_D2_dom"/>
</dbReference>
<dbReference type="Proteomes" id="UP000239650">
    <property type="component" value="Unassembled WGS sequence"/>
</dbReference>
<evidence type="ECO:0000259" key="2">
    <source>
        <dbReference type="Pfam" id="PF13731"/>
    </source>
</evidence>
<dbReference type="RefSeq" id="WP_181065587.1">
    <property type="nucleotide sequence ID" value="NZ_OKRC01000004.1"/>
</dbReference>
<dbReference type="EMBL" id="OKRC01000004">
    <property type="protein sequence ID" value="SPE20700.1"/>
    <property type="molecule type" value="Genomic_DNA"/>
</dbReference>
<accession>A0AAE8J4T2</accession>
<evidence type="ECO:0000313" key="4">
    <source>
        <dbReference type="Proteomes" id="UP000239650"/>
    </source>
</evidence>
<feature type="compositionally biased region" description="Basic and acidic residues" evidence="1">
    <location>
        <begin position="76"/>
        <end position="93"/>
    </location>
</feature>
<comment type="caution">
    <text evidence="3">The sequence shown here is derived from an EMBL/GenBank/DDBJ whole genome shotgun (WGS) entry which is preliminary data.</text>
</comment>
<evidence type="ECO:0000313" key="3">
    <source>
        <dbReference type="EMBL" id="SPE20700.1"/>
    </source>
</evidence>
<reference evidence="3 4" key="1">
    <citation type="submission" date="2018-02" db="EMBL/GenBank/DDBJ databases">
        <authorList>
            <person name="Rodrigo-Torres L."/>
            <person name="Arahal R. D."/>
            <person name="Lucena T."/>
        </authorList>
    </citation>
    <scope>NUCLEOTIDE SEQUENCE [LARGE SCALE GENOMIC DNA]</scope>
    <source>
        <strain evidence="3 4">CECT 9267</strain>
    </source>
</reference>
<gene>
    <name evidence="3" type="ORF">LAS9267_01059</name>
</gene>
<feature type="region of interest" description="Disordered" evidence="1">
    <location>
        <begin position="1842"/>
        <end position="1869"/>
    </location>
</feature>
<feature type="region of interest" description="Disordered" evidence="1">
    <location>
        <begin position="2239"/>
        <end position="2262"/>
    </location>
</feature>
<dbReference type="Gene3D" id="2.60.40.740">
    <property type="match status" value="1"/>
</dbReference>
<organism evidence="3 4">
    <name type="scientific">Latilactobacillus sakei</name>
    <name type="common">Lactobacillus sakei</name>
    <dbReference type="NCBI Taxonomy" id="1599"/>
    <lineage>
        <taxon>Bacteria</taxon>
        <taxon>Bacillati</taxon>
        <taxon>Bacillota</taxon>
        <taxon>Bacilli</taxon>
        <taxon>Lactobacillales</taxon>
        <taxon>Lactobacillaceae</taxon>
        <taxon>Latilactobacillus</taxon>
    </lineage>
</organism>
<dbReference type="Pfam" id="PF13731">
    <property type="entry name" value="WxL"/>
    <property type="match status" value="1"/>
</dbReference>
<protein>
    <recommendedName>
        <fullName evidence="2">WxL domain-containing protein</fullName>
    </recommendedName>
</protein>
<feature type="compositionally biased region" description="Low complexity" evidence="1">
    <location>
        <begin position="55"/>
        <end position="75"/>
    </location>
</feature>
<feature type="domain" description="WxL" evidence="2">
    <location>
        <begin position="2123"/>
        <end position="2306"/>
    </location>
</feature>
<proteinExistence type="predicted"/>
<name>A0AAE8J4T2_LATSK</name>
<sequence>MKKRIVYSLLIIFLLMTTVVQSLGAVLAVSTTQGSDNSEKTSQIIDSSKAITQVSGSSQLRSSSQSIVQSSSEQQTSKKSESKKSSEKKETSKKQVKSVLIQPRAITDTDYQYPDFSKTLSSQQGVITVNYDSDGNAHTSVADASGTLVPDDSLNEIPYPNNAFPSFIPGVSTETDYGKTKSSKDFINGDGLDGDKDYIYYTKVMAFRDENGKQHWIDIKQKFVGLEKHGWYNDWPQWKMKGYSDPDGTTLDTTYITNWGFNFGRGTNKGNQNRQDMLGINGSFQAPGGFRSTNMKSPAGKPGSQEPKASLQYRQLATVKLEFYDNETKKPITISGFLTVADLDHRDFLQFSKDSNIQGVYVTNNTVSNNTLKGTFGPASDPSTVIVNSIGNNEYTDRKGNFANNGGEWGDDNEVINPNNTDAWATVTFHKTQSIQYAVSDSQRLDFLASALVPVAFSAPGKSGDGDEWNQDWDDNDINYNVVATLPYRGSTIKNPQHGNSESGTISTFHPATKFELTDPINKNLKVNKVTIMQDGVTDVTANFDIDTTGNKVTAKAKTDFLSKEDNYAKTYNMKIETSVAADADLGSLPTVTATDDKGVKHTYAKIANTAHLDVVKVAGATEEGWDSNEAFGHVKVPDAKREVQDLKQYIKLDADTDWTLGTTGVTGHRKDKVNYKFAFTAKKSNSAGISDAEISDIKMAPDELTAPTNVKVKIITPSTTKADTSETFDGTATPSSDGETYSIKIDKSIKAGQKVEVTFDRTVNDDATIDTTTTEHDQTGKLTAASLSTPIADKDNFNLAKLKIEDQPITVTDLKQTISNTTTPGNDKNDATTHVAVETSGKQNDIIQYTFTGKAGDNTDAIKDLLLSSFDMNKPNEMSYIDDSLEITIGSEVQEKTPQVPGNGNTVKITSDLPKNTTFKVTYQMKVVNDVANTITNVAKLSATNLKATPFNTTTLNTAAASNTATIKQFIKNRNTAGETWKGPGIGTTGEAETSGVPGNIIDYKFAIAPGAKNSADLLDTALKDIAMKESSGMTLVNPEGSMDNTKQVKVTVDGVTPQYISGNPISANAELNDVFTPLTKGKGMTIEYSAKINDNAGTQDVTNVANFYASNLTGDMPATSTVDDKAHKTPANQSILHIVRKDNVTIKQELKQDSATTFKTTETGVKGDTIDYRFKVTAGDDNTTDIKNIVIDNIVMDPAGKLDYQAGVTATLQGTALPAGDVVMSDGTTAGTKKITVKNVSLSKKQLLIVNYKMKVTADMDGDVKNDGLLTADSFTDQTNTVAADKGKFNTTVLTLKKVANTAKISQSINLKDNVANTNSGWIGPDEPAPNNKPAEATVNPGDTVTYKFSIKFPTTDPKNNADLLNSALQDIAMNVPDDLALANVVGTTHKIQISYRTGTEGQVSEYNDTINSIKDIKNLDLKSPLSKNVTEALVYYGANIMPDAKTQDVTNDANFYASNLTGDLKDPNVANYQNKTKANQSILHIVRKDKVTISQQLKQDKAAETAFGPKASGTKGDTIDYRFKVTADKDNNADVKDIVIDNIVMDPAGKLDYLTGITATAGGTAVPTANVTMSDGTTAGTKKITLKNVALKKSQVLMVNYKMKVTADMDGDVNNDGLLTANGFTDQTNTAAADKGKFNTTTLTLKKQKNTATIQQFIRNPRTNPKDQPWFGPGFGDGKAETTGIPGDYVTYRFDITLPTDSTSGKYTNDEALVNAAIQDITMNVPDDLELVSLEGYPDKQIQITYGSTMVRSTVSGTLASLKAIALKTPLDTDKKVMVQYRVLVKDNAKTQDITNDANFYADNLTGDLTDKTVANYQHKTKANQSKLKIRNKKEVKLEQTLKNTTTEDTSTSTDPKYPDKDGYRVETTAGKGDVIDYRYKVTAAADNTGNITNMKVNTITMKKSDKLSFSDPDTGNDYPLVVKISKADGTNETTDANAKFSADHQTITLSQPLKPGYMATISYKMQVTASVDDNTLAADKVVTNDAKLTADELTETKTTSTGTENVLIAGNTMNFNQTILNLKKNIGEIIIRYVDLEDNDLSQPTYIATEVDEKGTSGTKLSTVNSERVAPKVIDGYTIHAVTESTDLTNANWSKAYKDDPVFTDKVRTITYGYYKRMLSVEAPSYWDFGTHNRTQTDSTYYLEDRKTPQAVKVTDHYGVDSWQLQVAQEKPFTDDRKQVLKDAELQFKNGTVIADVGNTTPNQAMSSVDSFSLKSGLESDDTVENLMTYTKVGLFQNDDPDKDQSDGKNPYSDDQGKGSWYYQFGDKKNADISIGLHVPATTKRDNTTYTTTLDWTLTVAP</sequence>
<dbReference type="NCBIfam" id="TIGR04226">
    <property type="entry name" value="RrgB_K2N_iso_D2"/>
    <property type="match status" value="1"/>
</dbReference>
<evidence type="ECO:0000256" key="1">
    <source>
        <dbReference type="SAM" id="MobiDB-lite"/>
    </source>
</evidence>
<feature type="region of interest" description="Disordered" evidence="1">
    <location>
        <begin position="289"/>
        <end position="308"/>
    </location>
</feature>
<feature type="compositionally biased region" description="Low complexity" evidence="1">
    <location>
        <begin position="1848"/>
        <end position="1858"/>
    </location>
</feature>
<feature type="region of interest" description="Disordered" evidence="1">
    <location>
        <begin position="55"/>
        <end position="97"/>
    </location>
</feature>
<dbReference type="InterPro" id="IPR027994">
    <property type="entry name" value="WxL_dom"/>
</dbReference>